<proteinExistence type="predicted"/>
<dbReference type="EMBL" id="CABWLR010000003">
    <property type="protein sequence ID" value="VXB61759.1"/>
    <property type="molecule type" value="Genomic_DNA"/>
</dbReference>
<evidence type="ECO:0000259" key="2">
    <source>
        <dbReference type="Pfam" id="PF19780"/>
    </source>
</evidence>
<gene>
    <name evidence="3" type="ORF">MARI151_30163</name>
</gene>
<keyword evidence="4" id="KW-1185">Reference proteome</keyword>
<sequence>MKYLLLFLFSATCVLQAQNTISYEEGMVSPDANLIDIEWLAGHWKGEAFGGIAEEIWSPPTDGTMMFSFRLIDKGAVSFYEFGHIIEVDGTLLLQLKHFDGNLGGWEQKDETVDFILVKIEENKFYFDDFTIERISDTEINMYVEVSEEEGISNEITFNYQRQ</sequence>
<dbReference type="RefSeq" id="WP_159302818.1">
    <property type="nucleotide sequence ID" value="NZ_LR733271.1"/>
</dbReference>
<name>A0A653S4L6_9FLAO</name>
<feature type="domain" description="DUF6265" evidence="2">
    <location>
        <begin position="38"/>
        <end position="145"/>
    </location>
</feature>
<organism evidence="3 4">
    <name type="scientific">Maribacter litoralis</name>
    <dbReference type="NCBI Taxonomy" id="2059726"/>
    <lineage>
        <taxon>Bacteria</taxon>
        <taxon>Pseudomonadati</taxon>
        <taxon>Bacteroidota</taxon>
        <taxon>Flavobacteriia</taxon>
        <taxon>Flavobacteriales</taxon>
        <taxon>Flavobacteriaceae</taxon>
        <taxon>Maribacter</taxon>
    </lineage>
</organism>
<evidence type="ECO:0000256" key="1">
    <source>
        <dbReference type="SAM" id="SignalP"/>
    </source>
</evidence>
<accession>A0A653S4L6</accession>
<feature type="chain" id="PRO_5025039318" description="DUF6265 domain-containing protein" evidence="1">
    <location>
        <begin position="18"/>
        <end position="163"/>
    </location>
</feature>
<dbReference type="Proteomes" id="UP000430202">
    <property type="component" value="Unassembled WGS sequence"/>
</dbReference>
<keyword evidence="1" id="KW-0732">Signal</keyword>
<evidence type="ECO:0000313" key="4">
    <source>
        <dbReference type="Proteomes" id="UP000430202"/>
    </source>
</evidence>
<dbReference type="Pfam" id="PF19780">
    <property type="entry name" value="DUF6265"/>
    <property type="match status" value="1"/>
</dbReference>
<dbReference type="InterPro" id="IPR046232">
    <property type="entry name" value="DUF6265"/>
</dbReference>
<protein>
    <recommendedName>
        <fullName evidence="2">DUF6265 domain-containing protein</fullName>
    </recommendedName>
</protein>
<evidence type="ECO:0000313" key="3">
    <source>
        <dbReference type="EMBL" id="VXB61759.1"/>
    </source>
</evidence>
<dbReference type="AlphaFoldDB" id="A0A653S4L6"/>
<reference evidence="3 4" key="1">
    <citation type="submission" date="2019-10" db="EMBL/GenBank/DDBJ databases">
        <authorList>
            <person name="Karimi E."/>
        </authorList>
    </citation>
    <scope>NUCLEOTIDE SEQUENCE [LARGE SCALE GENOMIC DNA]</scope>
    <source>
        <strain evidence="3">Maribacter sp. 151</strain>
    </source>
</reference>
<feature type="signal peptide" evidence="1">
    <location>
        <begin position="1"/>
        <end position="17"/>
    </location>
</feature>